<keyword evidence="1" id="KW-0812">Transmembrane</keyword>
<evidence type="ECO:0000313" key="3">
    <source>
        <dbReference type="Proteomes" id="UP000178495"/>
    </source>
</evidence>
<proteinExistence type="predicted"/>
<dbReference type="Proteomes" id="UP000178495">
    <property type="component" value="Unassembled WGS sequence"/>
</dbReference>
<dbReference type="EMBL" id="MHLC01000007">
    <property type="protein sequence ID" value="OGZ01585.1"/>
    <property type="molecule type" value="Genomic_DNA"/>
</dbReference>
<keyword evidence="1" id="KW-0472">Membrane</keyword>
<evidence type="ECO:0000313" key="2">
    <source>
        <dbReference type="EMBL" id="OGZ01585.1"/>
    </source>
</evidence>
<accession>A0A1G2CJN3</accession>
<dbReference type="SUPFAM" id="SSF117281">
    <property type="entry name" value="Kelch motif"/>
    <property type="match status" value="1"/>
</dbReference>
<organism evidence="2 3">
    <name type="scientific">Candidatus Liptonbacteria bacterium RIFCSPLOWO2_01_FULL_56_20</name>
    <dbReference type="NCBI Taxonomy" id="1798652"/>
    <lineage>
        <taxon>Bacteria</taxon>
        <taxon>Candidatus Liptoniibacteriota</taxon>
    </lineage>
</organism>
<dbReference type="InterPro" id="IPR015915">
    <property type="entry name" value="Kelch-typ_b-propeller"/>
</dbReference>
<evidence type="ECO:0000256" key="1">
    <source>
        <dbReference type="SAM" id="Phobius"/>
    </source>
</evidence>
<sequence length="595" mass="62930">MRRFASRRGFTLLELLLFSAIFVITTISLFTILTVVLRIQARQGSAAEVNQQAQFLIQTLTRSIERASLIEMAQDMATSTLKLRMASSTDDPTYIFLSSSTVYLKVTDSGAPQPLTSERVVVPGLVFTKHANPAGRDSVKVSFSIAFNSSNPQQAFSQTVNTAVVRMGPVVFASDVVPSAAGLFSVGTTTQNLWQSINGLLFFSGENIGIAAPNPSQKLEVNGGVRVNTVAGRPTCSASVRGTIWFTQSASFVRDRAEICVWTGESTPFEWVDLIRQWVQGTPLPNPISAARAEAGNGYLYVLGGYPSVWTSPTSTVWYARFGANGTFGAWRATTPLPQPLDYFGTTVWNGYLYVAGGYTGASGRTNAVYAASMNANGTLGAWMTTTALPNGLSGHFAAAANGYLYVTGGTAGAEVLPTSTVVYAPINSDHTVGAWASTAPMPYAVTGHGGAVYNNYLYAIGGYGVSSAPTSTMSFTRLDASGAVSAWTVGLVTSLPVATAREVLVAYNGFMYELGGTTVAGTVTSTRSIIIKSQGHLEPPWVLRSGLPADLSESAGAVNNAFLYIIGGYSQSYGSTPTSTVWYAPLMSNGNIGF</sequence>
<keyword evidence="1" id="KW-1133">Transmembrane helix</keyword>
<protein>
    <submittedName>
        <fullName evidence="2">Uncharacterized protein</fullName>
    </submittedName>
</protein>
<dbReference type="InterPro" id="IPR012902">
    <property type="entry name" value="N_methyl_site"/>
</dbReference>
<reference evidence="2 3" key="1">
    <citation type="journal article" date="2016" name="Nat. Commun.">
        <title>Thousands of microbial genomes shed light on interconnected biogeochemical processes in an aquifer system.</title>
        <authorList>
            <person name="Anantharaman K."/>
            <person name="Brown C.T."/>
            <person name="Hug L.A."/>
            <person name="Sharon I."/>
            <person name="Castelle C.J."/>
            <person name="Probst A.J."/>
            <person name="Thomas B.C."/>
            <person name="Singh A."/>
            <person name="Wilkins M.J."/>
            <person name="Karaoz U."/>
            <person name="Brodie E.L."/>
            <person name="Williams K.H."/>
            <person name="Hubbard S.S."/>
            <person name="Banfield J.F."/>
        </authorList>
    </citation>
    <scope>NUCLEOTIDE SEQUENCE [LARGE SCALE GENOMIC DNA]</scope>
</reference>
<dbReference type="STRING" id="1798652.A3A43_01605"/>
<dbReference type="AlphaFoldDB" id="A0A1G2CJN3"/>
<dbReference type="Gene3D" id="2.120.10.80">
    <property type="entry name" value="Kelch-type beta propeller"/>
    <property type="match status" value="2"/>
</dbReference>
<comment type="caution">
    <text evidence="2">The sequence shown here is derived from an EMBL/GenBank/DDBJ whole genome shotgun (WGS) entry which is preliminary data.</text>
</comment>
<name>A0A1G2CJN3_9BACT</name>
<dbReference type="PANTHER" id="PTHR45632">
    <property type="entry name" value="LD33804P"/>
    <property type="match status" value="1"/>
</dbReference>
<feature type="transmembrane region" description="Helical" evidence="1">
    <location>
        <begin position="12"/>
        <end position="37"/>
    </location>
</feature>
<dbReference type="PROSITE" id="PS00409">
    <property type="entry name" value="PROKAR_NTER_METHYL"/>
    <property type="match status" value="1"/>
</dbReference>
<gene>
    <name evidence="2" type="ORF">A3A43_01605</name>
</gene>